<sequence>MNVETHSLETDGGSYWEASEDKMHITNAMEARRDELETQGHRVLIVRTGGAHPLGFVAHTLTFLAMLEQSKRESVNLDLIFHTAGTGTALLGLIAGKIMLGHPVKFRSISIYSYEEGGFMSPSIIVERVKGVLSLLGAEVPPDHLIRAEIKTGKGFTGILDQLCSGKVAPGANVAFLHTGDTANVFEVNLVVGDVVKTVSQSK</sequence>
<evidence type="ECO:0000313" key="2">
    <source>
        <dbReference type="Proteomes" id="UP001148629"/>
    </source>
</evidence>
<proteinExistence type="predicted"/>
<organism evidence="1 2">
    <name type="scientific">Fusarium decemcellulare</name>
    <dbReference type="NCBI Taxonomy" id="57161"/>
    <lineage>
        <taxon>Eukaryota</taxon>
        <taxon>Fungi</taxon>
        <taxon>Dikarya</taxon>
        <taxon>Ascomycota</taxon>
        <taxon>Pezizomycotina</taxon>
        <taxon>Sordariomycetes</taxon>
        <taxon>Hypocreomycetidae</taxon>
        <taxon>Hypocreales</taxon>
        <taxon>Nectriaceae</taxon>
        <taxon>Fusarium</taxon>
        <taxon>Fusarium decemcellulare species complex</taxon>
    </lineage>
</organism>
<accession>A0ACC1SG81</accession>
<gene>
    <name evidence="1" type="ORF">NM208_g5604</name>
</gene>
<dbReference type="EMBL" id="JANRMS010000476">
    <property type="protein sequence ID" value="KAJ3539151.1"/>
    <property type="molecule type" value="Genomic_DNA"/>
</dbReference>
<protein>
    <submittedName>
        <fullName evidence="1">Uncharacterized protein</fullName>
    </submittedName>
</protein>
<dbReference type="Proteomes" id="UP001148629">
    <property type="component" value="Unassembled WGS sequence"/>
</dbReference>
<keyword evidence="2" id="KW-1185">Reference proteome</keyword>
<name>A0ACC1SG81_9HYPO</name>
<comment type="caution">
    <text evidence="1">The sequence shown here is derived from an EMBL/GenBank/DDBJ whole genome shotgun (WGS) entry which is preliminary data.</text>
</comment>
<evidence type="ECO:0000313" key="1">
    <source>
        <dbReference type="EMBL" id="KAJ3539151.1"/>
    </source>
</evidence>
<reference evidence="1" key="1">
    <citation type="submission" date="2022-08" db="EMBL/GenBank/DDBJ databases">
        <title>Genome Sequence of Fusarium decemcellulare.</title>
        <authorList>
            <person name="Buettner E."/>
        </authorList>
    </citation>
    <scope>NUCLEOTIDE SEQUENCE</scope>
    <source>
        <strain evidence="1">Babe19</strain>
    </source>
</reference>